<accession>A0A0B6ZGS9</accession>
<feature type="compositionally biased region" description="Basic residues" evidence="1">
    <location>
        <begin position="1"/>
        <end position="12"/>
    </location>
</feature>
<gene>
    <name evidence="2" type="primary">ORF60671</name>
</gene>
<dbReference type="AlphaFoldDB" id="A0A0B6ZGS9"/>
<sequence length="100" mass="11592">MAKKVKNSKTKLLKPDNVKANGQPVKYTSNTPKRPRSLDDRLNSGIPVYVQERFEEKRQKKKHNYLEALTAAYLRNKIPFISDPAFVKLDRSYSRGQKDV</sequence>
<name>A0A0B6ZGS9_9EUPU</name>
<protein>
    <submittedName>
        <fullName evidence="2">Uncharacterized protein</fullName>
    </submittedName>
</protein>
<feature type="region of interest" description="Disordered" evidence="1">
    <location>
        <begin position="1"/>
        <end position="42"/>
    </location>
</feature>
<organism evidence="2">
    <name type="scientific">Arion vulgaris</name>
    <dbReference type="NCBI Taxonomy" id="1028688"/>
    <lineage>
        <taxon>Eukaryota</taxon>
        <taxon>Metazoa</taxon>
        <taxon>Spiralia</taxon>
        <taxon>Lophotrochozoa</taxon>
        <taxon>Mollusca</taxon>
        <taxon>Gastropoda</taxon>
        <taxon>Heterobranchia</taxon>
        <taxon>Euthyneura</taxon>
        <taxon>Panpulmonata</taxon>
        <taxon>Eupulmonata</taxon>
        <taxon>Stylommatophora</taxon>
        <taxon>Helicina</taxon>
        <taxon>Arionoidea</taxon>
        <taxon>Arionidae</taxon>
        <taxon>Arion</taxon>
    </lineage>
</organism>
<evidence type="ECO:0000313" key="2">
    <source>
        <dbReference type="EMBL" id="CEK66920.1"/>
    </source>
</evidence>
<evidence type="ECO:0000256" key="1">
    <source>
        <dbReference type="SAM" id="MobiDB-lite"/>
    </source>
</evidence>
<dbReference type="EMBL" id="HACG01020055">
    <property type="protein sequence ID" value="CEK66920.1"/>
    <property type="molecule type" value="Transcribed_RNA"/>
</dbReference>
<proteinExistence type="predicted"/>
<feature type="non-terminal residue" evidence="2">
    <location>
        <position position="100"/>
    </location>
</feature>
<reference evidence="2" key="1">
    <citation type="submission" date="2014-12" db="EMBL/GenBank/DDBJ databases">
        <title>Insight into the proteome of Arion vulgaris.</title>
        <authorList>
            <person name="Aradska J."/>
            <person name="Bulat T."/>
            <person name="Smidak R."/>
            <person name="Sarate P."/>
            <person name="Gangsoo J."/>
            <person name="Sialana F."/>
            <person name="Bilban M."/>
            <person name="Lubec G."/>
        </authorList>
    </citation>
    <scope>NUCLEOTIDE SEQUENCE</scope>
    <source>
        <tissue evidence="2">Skin</tissue>
    </source>
</reference>